<organism evidence="3 4">
    <name type="scientific">Knoellia subterranea KCTC 19937</name>
    <dbReference type="NCBI Taxonomy" id="1385521"/>
    <lineage>
        <taxon>Bacteria</taxon>
        <taxon>Bacillati</taxon>
        <taxon>Actinomycetota</taxon>
        <taxon>Actinomycetes</taxon>
        <taxon>Micrococcales</taxon>
        <taxon>Intrasporangiaceae</taxon>
        <taxon>Knoellia</taxon>
    </lineage>
</organism>
<feature type="compositionally biased region" description="Low complexity" evidence="1">
    <location>
        <begin position="36"/>
        <end position="55"/>
    </location>
</feature>
<evidence type="ECO:0000256" key="1">
    <source>
        <dbReference type="SAM" id="MobiDB-lite"/>
    </source>
</evidence>
<reference evidence="3 4" key="1">
    <citation type="submission" date="2013-08" db="EMBL/GenBank/DDBJ databases">
        <title>The genome sequence of Knoellia subterranea.</title>
        <authorList>
            <person name="Zhu W."/>
            <person name="Wang G."/>
        </authorList>
    </citation>
    <scope>NUCLEOTIDE SEQUENCE [LARGE SCALE GENOMIC DNA]</scope>
    <source>
        <strain evidence="3 4">KCTC 19937</strain>
    </source>
</reference>
<dbReference type="GO" id="GO:0046677">
    <property type="term" value="P:response to antibiotic"/>
    <property type="evidence" value="ECO:0007669"/>
    <property type="project" value="InterPro"/>
</dbReference>
<dbReference type="InterPro" id="IPR000871">
    <property type="entry name" value="Beta-lactam_class-A"/>
</dbReference>
<name>A0A0A0JVG6_9MICO</name>
<dbReference type="PANTHER" id="PTHR35333">
    <property type="entry name" value="BETA-LACTAMASE"/>
    <property type="match status" value="1"/>
</dbReference>
<sequence>MVMPESRHVSRRVLAGATLALVGGGFMLREHGSQDAPAGAASGAPSTTTPAVATPTPSPTPTIPKVDTVALTTELDAYRAKRGGVQGLAVRDLRNLQTFEWQPFTNETLSTIKVLILVSVLRKCHETGEALTEQQHTSARRMIQRSDNVATDSLLEWVGTEHVAESAQLLGLTNTTVRGGGAAGTANWWGYSTTNPGDWVTLLGAVHAAPITRTTAGRPIIDDGDRYYIRDLMSGVISSQRWGVADRPLPGEVSAETKNGWGPMADGYRLNSIGHVFGDRRDYHMAILTRSPRGFAYGRETINGLARIVHKALVHEL</sequence>
<dbReference type="eggNOG" id="COG2367">
    <property type="taxonomic scope" value="Bacteria"/>
</dbReference>
<protein>
    <recommendedName>
        <fullName evidence="2">Beta-lactamase class A catalytic domain-containing protein</fullName>
    </recommendedName>
</protein>
<dbReference type="Proteomes" id="UP000030011">
    <property type="component" value="Unassembled WGS sequence"/>
</dbReference>
<accession>A0A0A0JVG6</accession>
<dbReference type="InterPro" id="IPR012338">
    <property type="entry name" value="Beta-lactam/transpept-like"/>
</dbReference>
<comment type="caution">
    <text evidence="3">The sequence shown here is derived from an EMBL/GenBank/DDBJ whole genome shotgun (WGS) entry which is preliminary data.</text>
</comment>
<dbReference type="Pfam" id="PF13354">
    <property type="entry name" value="Beta-lactamase2"/>
    <property type="match status" value="1"/>
</dbReference>
<gene>
    <name evidence="3" type="ORF">N803_02840</name>
</gene>
<dbReference type="PANTHER" id="PTHR35333:SF3">
    <property type="entry name" value="BETA-LACTAMASE-TYPE TRANSPEPTIDASE FOLD CONTAINING PROTEIN"/>
    <property type="match status" value="1"/>
</dbReference>
<keyword evidence="4" id="KW-1185">Reference proteome</keyword>
<dbReference type="GO" id="GO:0030655">
    <property type="term" value="P:beta-lactam antibiotic catabolic process"/>
    <property type="evidence" value="ECO:0007669"/>
    <property type="project" value="InterPro"/>
</dbReference>
<dbReference type="GO" id="GO:0008800">
    <property type="term" value="F:beta-lactamase activity"/>
    <property type="evidence" value="ECO:0007669"/>
    <property type="project" value="InterPro"/>
</dbReference>
<feature type="domain" description="Beta-lactamase class A catalytic" evidence="2">
    <location>
        <begin position="139"/>
        <end position="289"/>
    </location>
</feature>
<proteinExistence type="predicted"/>
<dbReference type="STRING" id="1385521.N803_02840"/>
<evidence type="ECO:0000313" key="4">
    <source>
        <dbReference type="Proteomes" id="UP000030011"/>
    </source>
</evidence>
<feature type="region of interest" description="Disordered" evidence="1">
    <location>
        <begin position="32"/>
        <end position="64"/>
    </location>
</feature>
<dbReference type="EMBL" id="AVPK01000001">
    <property type="protein sequence ID" value="KGN39626.1"/>
    <property type="molecule type" value="Genomic_DNA"/>
</dbReference>
<evidence type="ECO:0000313" key="3">
    <source>
        <dbReference type="EMBL" id="KGN39626.1"/>
    </source>
</evidence>
<evidence type="ECO:0000259" key="2">
    <source>
        <dbReference type="Pfam" id="PF13354"/>
    </source>
</evidence>
<dbReference type="AlphaFoldDB" id="A0A0A0JVG6"/>
<dbReference type="SUPFAM" id="SSF56601">
    <property type="entry name" value="beta-lactamase/transpeptidase-like"/>
    <property type="match status" value="1"/>
</dbReference>
<dbReference type="InterPro" id="IPR045155">
    <property type="entry name" value="Beta-lactam_cat"/>
</dbReference>
<dbReference type="Gene3D" id="3.40.710.10">
    <property type="entry name" value="DD-peptidase/beta-lactamase superfamily"/>
    <property type="match status" value="1"/>
</dbReference>